<reference evidence="3" key="1">
    <citation type="submission" date="2023-07" db="EMBL/GenBank/DDBJ databases">
        <authorList>
            <person name="Pelsma A.J. K."/>
        </authorList>
    </citation>
    <scope>NUCLEOTIDE SEQUENCE</scope>
</reference>
<name>A0AA48LWV4_9ZZZZ</name>
<evidence type="ECO:0000259" key="2">
    <source>
        <dbReference type="Pfam" id="PF18932"/>
    </source>
</evidence>
<accession>A0AA48LWV4</accession>
<dbReference type="Pfam" id="PF18932">
    <property type="entry name" value="DUF5681"/>
    <property type="match status" value="1"/>
</dbReference>
<dbReference type="InterPro" id="IPR043736">
    <property type="entry name" value="DUF5681"/>
</dbReference>
<proteinExistence type="predicted"/>
<evidence type="ECO:0000313" key="3">
    <source>
        <dbReference type="EMBL" id="CAJ0849416.1"/>
    </source>
</evidence>
<gene>
    <name evidence="3" type="ORF">AMST5_00122</name>
</gene>
<feature type="region of interest" description="Disordered" evidence="1">
    <location>
        <begin position="1"/>
        <end position="42"/>
    </location>
</feature>
<feature type="domain" description="DUF5681" evidence="2">
    <location>
        <begin position="22"/>
        <end position="97"/>
    </location>
</feature>
<dbReference type="EMBL" id="OY288114">
    <property type="protein sequence ID" value="CAJ0849416.1"/>
    <property type="molecule type" value="Genomic_DNA"/>
</dbReference>
<protein>
    <recommendedName>
        <fullName evidence="2">DUF5681 domain-containing protein</fullName>
    </recommendedName>
</protein>
<feature type="region of interest" description="Disordered" evidence="1">
    <location>
        <begin position="125"/>
        <end position="160"/>
    </location>
</feature>
<organism evidence="3">
    <name type="scientific">freshwater sediment metagenome</name>
    <dbReference type="NCBI Taxonomy" id="556182"/>
    <lineage>
        <taxon>unclassified sequences</taxon>
        <taxon>metagenomes</taxon>
        <taxon>ecological metagenomes</taxon>
    </lineage>
</organism>
<dbReference type="AlphaFoldDB" id="A0AA48LWV4"/>
<sequence>MSKSRRPSQPSGYEVGYGRPPQSTRFQPGCSGNPRGRPRKAKTVGALLQQGLSRRVEISENGRTRSLSAEEIIVKQLINKAAKGDLRAAKMLFDLKDRYQDSPQEHLDPIDLQANQEIIDAFVAKLGAGEPAPDSPAEPEAGRVVAPPAAGAPESDGEEK</sequence>
<feature type="compositionally biased region" description="Low complexity" evidence="1">
    <location>
        <begin position="138"/>
        <end position="154"/>
    </location>
</feature>
<evidence type="ECO:0000256" key="1">
    <source>
        <dbReference type="SAM" id="MobiDB-lite"/>
    </source>
</evidence>